<dbReference type="PANTHER" id="PTHR30055">
    <property type="entry name" value="HTH-TYPE TRANSCRIPTIONAL REGULATOR RUTR"/>
    <property type="match status" value="1"/>
</dbReference>
<dbReference type="SUPFAM" id="SSF48498">
    <property type="entry name" value="Tetracyclin repressor-like, C-terminal domain"/>
    <property type="match status" value="1"/>
</dbReference>
<keyword evidence="1" id="KW-0238">DNA-binding</keyword>
<evidence type="ECO:0000313" key="2">
    <source>
        <dbReference type="EMBL" id="TFD79738.1"/>
    </source>
</evidence>
<dbReference type="OrthoDB" id="9179041at2"/>
<dbReference type="RefSeq" id="WP_134172048.1">
    <property type="nucleotide sequence ID" value="NZ_SODI01000001.1"/>
</dbReference>
<proteinExistence type="predicted"/>
<protein>
    <submittedName>
        <fullName evidence="2">TetR/AcrR family transcriptional regulator</fullName>
    </submittedName>
</protein>
<dbReference type="PANTHER" id="PTHR30055:SF237">
    <property type="entry name" value="TRANSCRIPTIONAL REPRESSOR MCE3R"/>
    <property type="match status" value="1"/>
</dbReference>
<dbReference type="Gene3D" id="1.10.10.60">
    <property type="entry name" value="Homeodomain-like"/>
    <property type="match status" value="1"/>
</dbReference>
<dbReference type="Pfam" id="PF17932">
    <property type="entry name" value="TetR_C_24"/>
    <property type="match status" value="1"/>
</dbReference>
<name>A0A4Y8KUX9_9MICO</name>
<dbReference type="SUPFAM" id="SSF46689">
    <property type="entry name" value="Homeodomain-like"/>
    <property type="match status" value="1"/>
</dbReference>
<evidence type="ECO:0000256" key="1">
    <source>
        <dbReference type="ARBA" id="ARBA00023125"/>
    </source>
</evidence>
<dbReference type="GO" id="GO:0003700">
    <property type="term" value="F:DNA-binding transcription factor activity"/>
    <property type="evidence" value="ECO:0007669"/>
    <property type="project" value="TreeGrafter"/>
</dbReference>
<accession>A0A4Y8KUX9</accession>
<dbReference type="AlphaFoldDB" id="A0A4Y8KUX9"/>
<keyword evidence="3" id="KW-1185">Reference proteome</keyword>
<dbReference type="Gene3D" id="1.10.357.10">
    <property type="entry name" value="Tetracycline Repressor, domain 2"/>
    <property type="match status" value="1"/>
</dbReference>
<dbReference type="GO" id="GO:0000976">
    <property type="term" value="F:transcription cis-regulatory region binding"/>
    <property type="evidence" value="ECO:0007669"/>
    <property type="project" value="TreeGrafter"/>
</dbReference>
<reference evidence="2 3" key="1">
    <citation type="submission" date="2019-03" db="EMBL/GenBank/DDBJ databases">
        <title>Genomics of glacier-inhabiting Cryobacterium strains.</title>
        <authorList>
            <person name="Liu Q."/>
            <person name="Xin Y.-H."/>
        </authorList>
    </citation>
    <scope>NUCLEOTIDE SEQUENCE [LARGE SCALE GENOMIC DNA]</scope>
    <source>
        <strain evidence="2 3">CGMCC 1.4292</strain>
    </source>
</reference>
<dbReference type="PROSITE" id="PS01081">
    <property type="entry name" value="HTH_TETR_1"/>
    <property type="match status" value="1"/>
</dbReference>
<dbReference type="InterPro" id="IPR023772">
    <property type="entry name" value="DNA-bd_HTH_TetR-type_CS"/>
</dbReference>
<dbReference type="InterPro" id="IPR001647">
    <property type="entry name" value="HTH_TetR"/>
</dbReference>
<dbReference type="Proteomes" id="UP000298218">
    <property type="component" value="Unassembled WGS sequence"/>
</dbReference>
<dbReference type="InterPro" id="IPR009057">
    <property type="entry name" value="Homeodomain-like_sf"/>
</dbReference>
<gene>
    <name evidence="2" type="ORF">E3T53_06910</name>
</gene>
<dbReference type="InterPro" id="IPR036271">
    <property type="entry name" value="Tet_transcr_reg_TetR-rel_C_sf"/>
</dbReference>
<dbReference type="PROSITE" id="PS50977">
    <property type="entry name" value="HTH_TETR_2"/>
    <property type="match status" value="1"/>
</dbReference>
<dbReference type="EMBL" id="SOHQ01000021">
    <property type="protein sequence ID" value="TFD79738.1"/>
    <property type="molecule type" value="Genomic_DNA"/>
</dbReference>
<dbReference type="InterPro" id="IPR050109">
    <property type="entry name" value="HTH-type_TetR-like_transc_reg"/>
</dbReference>
<comment type="caution">
    <text evidence="2">The sequence shown here is derived from an EMBL/GenBank/DDBJ whole genome shotgun (WGS) entry which is preliminary data.</text>
</comment>
<dbReference type="PRINTS" id="PR00455">
    <property type="entry name" value="HTHTETR"/>
</dbReference>
<organism evidence="2 3">
    <name type="scientific">Cryobacterium psychrophilum</name>
    <dbReference type="NCBI Taxonomy" id="41988"/>
    <lineage>
        <taxon>Bacteria</taxon>
        <taxon>Bacillati</taxon>
        <taxon>Actinomycetota</taxon>
        <taxon>Actinomycetes</taxon>
        <taxon>Micrococcales</taxon>
        <taxon>Microbacteriaceae</taxon>
        <taxon>Cryobacterium</taxon>
    </lineage>
</organism>
<dbReference type="Pfam" id="PF00440">
    <property type="entry name" value="TetR_N"/>
    <property type="match status" value="1"/>
</dbReference>
<evidence type="ECO:0000313" key="3">
    <source>
        <dbReference type="Proteomes" id="UP000298218"/>
    </source>
</evidence>
<sequence length="203" mass="21437">MSAAVEYPATPRSQAKADRREALLGAAAALFARSGYNGASIEDLGAAVGVSGPAVYRHFSGKQAVLAALLVGVSEHLVAGGQGVVDEAANAGAALGDLVRFHIDFALSNPDIIRVQDRDLDSLADEDRHRVRALQRTYVELWVGVLRRVHPEVSETLLRIRAHATFGLLNSTPHSARASSQVAVRTLLEEMALAALAAPRCGA</sequence>
<dbReference type="InterPro" id="IPR041490">
    <property type="entry name" value="KstR2_TetR_C"/>
</dbReference>